<dbReference type="CDD" id="cd18578">
    <property type="entry name" value="ABC_6TM_Pgp_ABCB1_D2_like"/>
    <property type="match status" value="1"/>
</dbReference>
<dbReference type="PANTHER" id="PTHR24221:SF503">
    <property type="entry name" value="MITOCHONDRIAL POTASSIUM CHANNEL ATP-BINDING SUBUNIT"/>
    <property type="match status" value="1"/>
</dbReference>
<feature type="transmembrane region" description="Helical" evidence="5">
    <location>
        <begin position="137"/>
        <end position="160"/>
    </location>
</feature>
<sequence>MPICAIALVGSMDSFFKLSVEPLRDEAREDIAFLCFVFLIIAASVLVGCVIEHGGFAVLAESMTQRLRVAILKSIFRQEIGFHDDPENTPGMMSKALELWAFRVSTLCKSIGAKAAAMSSVLVGIAIAFAYCWQMALVMLGTVPIMIAANAVQMLVMLGASKVDNDGIKHAAQIVSDSVMNARTVQALGVEKNLVQMYISLVSKSTQGMWKRNFMAGLGFGVAAGVMFFVIAGGFYYASYLRNAGVANFSDTMMAFMGIFYAGLGAGQAAVFMGDAAKAK</sequence>
<dbReference type="InterPro" id="IPR011527">
    <property type="entry name" value="ABC1_TM_dom"/>
</dbReference>
<reference evidence="7" key="1">
    <citation type="submission" date="2021-02" db="EMBL/GenBank/DDBJ databases">
        <authorList>
            <person name="Dougan E. K."/>
            <person name="Rhodes N."/>
            <person name="Thang M."/>
            <person name="Chan C."/>
        </authorList>
    </citation>
    <scope>NUCLEOTIDE SEQUENCE</scope>
</reference>
<dbReference type="EMBL" id="CAJNIZ010046560">
    <property type="protein sequence ID" value="CAE7751347.1"/>
    <property type="molecule type" value="Genomic_DNA"/>
</dbReference>
<evidence type="ECO:0000256" key="3">
    <source>
        <dbReference type="ARBA" id="ARBA00022989"/>
    </source>
</evidence>
<dbReference type="InterPro" id="IPR039421">
    <property type="entry name" value="Type_1_exporter"/>
</dbReference>
<evidence type="ECO:0000259" key="6">
    <source>
        <dbReference type="PROSITE" id="PS50929"/>
    </source>
</evidence>
<feature type="transmembrane region" description="Helical" evidence="5">
    <location>
        <begin position="253"/>
        <end position="274"/>
    </location>
</feature>
<evidence type="ECO:0000256" key="1">
    <source>
        <dbReference type="ARBA" id="ARBA00004141"/>
    </source>
</evidence>
<keyword evidence="2 5" id="KW-0812">Transmembrane</keyword>
<comment type="subcellular location">
    <subcellularLocation>
        <location evidence="1">Membrane</location>
        <topology evidence="1">Multi-pass membrane protein</topology>
    </subcellularLocation>
</comment>
<dbReference type="GO" id="GO:0016020">
    <property type="term" value="C:membrane"/>
    <property type="evidence" value="ECO:0007669"/>
    <property type="project" value="UniProtKB-SubCell"/>
</dbReference>
<dbReference type="GO" id="GO:0140359">
    <property type="term" value="F:ABC-type transporter activity"/>
    <property type="evidence" value="ECO:0007669"/>
    <property type="project" value="InterPro"/>
</dbReference>
<feature type="transmembrane region" description="Helical" evidence="5">
    <location>
        <begin position="111"/>
        <end position="131"/>
    </location>
</feature>
<evidence type="ECO:0000313" key="7">
    <source>
        <dbReference type="EMBL" id="CAE7751347.1"/>
    </source>
</evidence>
<dbReference type="OrthoDB" id="6500128at2759"/>
<dbReference type="InterPro" id="IPR036640">
    <property type="entry name" value="ABC1_TM_sf"/>
</dbReference>
<dbReference type="SUPFAM" id="SSF90123">
    <property type="entry name" value="ABC transporter transmembrane region"/>
    <property type="match status" value="1"/>
</dbReference>
<dbReference type="GO" id="GO:0005524">
    <property type="term" value="F:ATP binding"/>
    <property type="evidence" value="ECO:0007669"/>
    <property type="project" value="InterPro"/>
</dbReference>
<accession>A0A812XT05</accession>
<protein>
    <submittedName>
        <fullName evidence="7">ABCB3 protein</fullName>
    </submittedName>
</protein>
<dbReference type="AlphaFoldDB" id="A0A812XT05"/>
<gene>
    <name evidence="7" type="primary">ABCB3</name>
    <name evidence="7" type="ORF">SPIL2461_LOCUS21754</name>
</gene>
<evidence type="ECO:0000256" key="4">
    <source>
        <dbReference type="ARBA" id="ARBA00023136"/>
    </source>
</evidence>
<dbReference type="PANTHER" id="PTHR24221">
    <property type="entry name" value="ATP-BINDING CASSETTE SUB-FAMILY B"/>
    <property type="match status" value="1"/>
</dbReference>
<dbReference type="Gene3D" id="1.20.1560.10">
    <property type="entry name" value="ABC transporter type 1, transmembrane domain"/>
    <property type="match status" value="1"/>
</dbReference>
<name>A0A812XT05_SYMPI</name>
<keyword evidence="4 5" id="KW-0472">Membrane</keyword>
<keyword evidence="8" id="KW-1185">Reference proteome</keyword>
<dbReference type="PROSITE" id="PS50929">
    <property type="entry name" value="ABC_TM1F"/>
    <property type="match status" value="1"/>
</dbReference>
<evidence type="ECO:0000256" key="2">
    <source>
        <dbReference type="ARBA" id="ARBA00022692"/>
    </source>
</evidence>
<evidence type="ECO:0000256" key="5">
    <source>
        <dbReference type="SAM" id="Phobius"/>
    </source>
</evidence>
<keyword evidence="3 5" id="KW-1133">Transmembrane helix</keyword>
<feature type="non-terminal residue" evidence="7">
    <location>
        <position position="1"/>
    </location>
</feature>
<feature type="transmembrane region" description="Helical" evidence="5">
    <location>
        <begin position="31"/>
        <end position="59"/>
    </location>
</feature>
<proteinExistence type="predicted"/>
<comment type="caution">
    <text evidence="7">The sequence shown here is derived from an EMBL/GenBank/DDBJ whole genome shotgun (WGS) entry which is preliminary data.</text>
</comment>
<dbReference type="Pfam" id="PF00664">
    <property type="entry name" value="ABC_membrane"/>
    <property type="match status" value="1"/>
</dbReference>
<feature type="domain" description="ABC transmembrane type-1" evidence="6">
    <location>
        <begin position="34"/>
        <end position="278"/>
    </location>
</feature>
<dbReference type="Proteomes" id="UP000649617">
    <property type="component" value="Unassembled WGS sequence"/>
</dbReference>
<organism evidence="7 8">
    <name type="scientific">Symbiodinium pilosum</name>
    <name type="common">Dinoflagellate</name>
    <dbReference type="NCBI Taxonomy" id="2952"/>
    <lineage>
        <taxon>Eukaryota</taxon>
        <taxon>Sar</taxon>
        <taxon>Alveolata</taxon>
        <taxon>Dinophyceae</taxon>
        <taxon>Suessiales</taxon>
        <taxon>Symbiodiniaceae</taxon>
        <taxon>Symbiodinium</taxon>
    </lineage>
</organism>
<evidence type="ECO:0000313" key="8">
    <source>
        <dbReference type="Proteomes" id="UP000649617"/>
    </source>
</evidence>
<feature type="transmembrane region" description="Helical" evidence="5">
    <location>
        <begin position="214"/>
        <end position="238"/>
    </location>
</feature>